<dbReference type="Proteomes" id="UP000269412">
    <property type="component" value="Unassembled WGS sequence"/>
</dbReference>
<proteinExistence type="inferred from homology"/>
<feature type="signal peptide" evidence="6">
    <location>
        <begin position="1"/>
        <end position="24"/>
    </location>
</feature>
<keyword evidence="10" id="KW-1185">Reference proteome</keyword>
<accession>A0A495ED28</accession>
<keyword evidence="3 6" id="KW-0732">Signal</keyword>
<dbReference type="InterPro" id="IPR012944">
    <property type="entry name" value="SusD_RagB_dom"/>
</dbReference>
<feature type="domain" description="RagB/SusD" evidence="7">
    <location>
        <begin position="378"/>
        <end position="574"/>
    </location>
</feature>
<evidence type="ECO:0000259" key="8">
    <source>
        <dbReference type="Pfam" id="PF14322"/>
    </source>
</evidence>
<evidence type="ECO:0000256" key="5">
    <source>
        <dbReference type="ARBA" id="ARBA00023237"/>
    </source>
</evidence>
<dbReference type="EMBL" id="RBIQ01000007">
    <property type="protein sequence ID" value="RKR14561.1"/>
    <property type="molecule type" value="Genomic_DNA"/>
</dbReference>
<evidence type="ECO:0000256" key="1">
    <source>
        <dbReference type="ARBA" id="ARBA00004442"/>
    </source>
</evidence>
<protein>
    <submittedName>
        <fullName evidence="9">Putative outer membrane starch-binding protein</fullName>
    </submittedName>
</protein>
<dbReference type="InterPro" id="IPR033985">
    <property type="entry name" value="SusD-like_N"/>
</dbReference>
<dbReference type="Gene3D" id="1.25.40.390">
    <property type="match status" value="1"/>
</dbReference>
<organism evidence="9 10">
    <name type="scientific">Maribacter vaceletii</name>
    <dbReference type="NCBI Taxonomy" id="1206816"/>
    <lineage>
        <taxon>Bacteria</taxon>
        <taxon>Pseudomonadati</taxon>
        <taxon>Bacteroidota</taxon>
        <taxon>Flavobacteriia</taxon>
        <taxon>Flavobacteriales</taxon>
        <taxon>Flavobacteriaceae</taxon>
        <taxon>Maribacter</taxon>
    </lineage>
</organism>
<gene>
    <name evidence="9" type="ORF">CLV91_0638</name>
</gene>
<dbReference type="GO" id="GO:0009279">
    <property type="term" value="C:cell outer membrane"/>
    <property type="evidence" value="ECO:0007669"/>
    <property type="project" value="UniProtKB-SubCell"/>
</dbReference>
<comment type="similarity">
    <text evidence="2">Belongs to the SusD family.</text>
</comment>
<reference evidence="9 10" key="1">
    <citation type="submission" date="2018-10" db="EMBL/GenBank/DDBJ databases">
        <title>Genomic Encyclopedia of Archaeal and Bacterial Type Strains, Phase II (KMG-II): from individual species to whole genera.</title>
        <authorList>
            <person name="Goeker M."/>
        </authorList>
    </citation>
    <scope>NUCLEOTIDE SEQUENCE [LARGE SCALE GENOMIC DNA]</scope>
    <source>
        <strain evidence="9 10">DSM 25230</strain>
    </source>
</reference>
<evidence type="ECO:0000256" key="6">
    <source>
        <dbReference type="SAM" id="SignalP"/>
    </source>
</evidence>
<sequence length="576" mass="64708">MKSMNKIIIKSLALLALVITSCNESTFLDEQNPNALTEANFWKTETDFNSALTTVYGALQYRGVSGSELVQEFVLGDIAGTQPWYRPSPFRNLTYNNAQNHVTNKWEELYVGVFRANSILSQLEIVEEDILNDEAKAKIEAEARFLRAFFYFQIVHTYGGAMIHDGVAETLAELDQPLSSMADVNTQVIIPDLEFAMNNLPESWEADQVGRATWGAATSLLGKVYLYDQQWGEAATLFKEVIDSGIYGLTRNIEDNFTHFNEYNEESIFEVNFSFDLAPGAGGATKDNTTQGGPAAEATAMSNEIGTLAHGAFNTVLTSYSLHELLVHDEVDPNNPINDGNVESRRMNYTIAPKNGEGDYYLEPFAESKASWGGGISAYVKKHSNWYHMESEPLMGRSGINFRHIRYADVLLMYAEAIINDSGDHMTAIQYIDMVRSRAGVYTLQQYMDMNGGMFPAFHVSPQVNDGNLTFVAPNAQTVMEHIQKVERKIELCFEGHRYKDLVRWGIVKEVFDELRADEVWRNENLDISGDGVAPLYIPGFVRQDFLLSSDNYQSDQHDYFPIPTGEALNNPNFNN</sequence>
<evidence type="ECO:0000259" key="7">
    <source>
        <dbReference type="Pfam" id="PF07980"/>
    </source>
</evidence>
<name>A0A495ED28_9FLAO</name>
<dbReference type="Pfam" id="PF07980">
    <property type="entry name" value="SusD_RagB"/>
    <property type="match status" value="1"/>
</dbReference>
<keyword evidence="4" id="KW-0472">Membrane</keyword>
<evidence type="ECO:0000313" key="9">
    <source>
        <dbReference type="EMBL" id="RKR14561.1"/>
    </source>
</evidence>
<feature type="domain" description="SusD-like N-terminal" evidence="8">
    <location>
        <begin position="27"/>
        <end position="226"/>
    </location>
</feature>
<evidence type="ECO:0000256" key="4">
    <source>
        <dbReference type="ARBA" id="ARBA00023136"/>
    </source>
</evidence>
<dbReference type="InterPro" id="IPR011990">
    <property type="entry name" value="TPR-like_helical_dom_sf"/>
</dbReference>
<evidence type="ECO:0000256" key="3">
    <source>
        <dbReference type="ARBA" id="ARBA00022729"/>
    </source>
</evidence>
<evidence type="ECO:0000313" key="10">
    <source>
        <dbReference type="Proteomes" id="UP000269412"/>
    </source>
</evidence>
<evidence type="ECO:0000256" key="2">
    <source>
        <dbReference type="ARBA" id="ARBA00006275"/>
    </source>
</evidence>
<dbReference type="PROSITE" id="PS51257">
    <property type="entry name" value="PROKAR_LIPOPROTEIN"/>
    <property type="match status" value="1"/>
</dbReference>
<dbReference type="RefSeq" id="WP_121063882.1">
    <property type="nucleotide sequence ID" value="NZ_RBIQ01000007.1"/>
</dbReference>
<dbReference type="OrthoDB" id="5694214at2"/>
<dbReference type="AlphaFoldDB" id="A0A495ED28"/>
<dbReference type="SUPFAM" id="SSF48452">
    <property type="entry name" value="TPR-like"/>
    <property type="match status" value="1"/>
</dbReference>
<feature type="chain" id="PRO_5019844843" evidence="6">
    <location>
        <begin position="25"/>
        <end position="576"/>
    </location>
</feature>
<comment type="caution">
    <text evidence="9">The sequence shown here is derived from an EMBL/GenBank/DDBJ whole genome shotgun (WGS) entry which is preliminary data.</text>
</comment>
<comment type="subcellular location">
    <subcellularLocation>
        <location evidence="1">Cell outer membrane</location>
    </subcellularLocation>
</comment>
<dbReference type="Pfam" id="PF14322">
    <property type="entry name" value="SusD-like_3"/>
    <property type="match status" value="1"/>
</dbReference>
<keyword evidence="5" id="KW-0998">Cell outer membrane</keyword>